<keyword evidence="6 10" id="KW-1133">Transmembrane helix</keyword>
<feature type="transmembrane region" description="Helical" evidence="10">
    <location>
        <begin position="113"/>
        <end position="132"/>
    </location>
</feature>
<dbReference type="InterPro" id="IPR023271">
    <property type="entry name" value="Aquaporin-like"/>
</dbReference>
<feature type="transmembrane region" description="Helical" evidence="10">
    <location>
        <begin position="205"/>
        <end position="227"/>
    </location>
</feature>
<evidence type="ECO:0000256" key="6">
    <source>
        <dbReference type="ARBA" id="ARBA00022989"/>
    </source>
</evidence>
<dbReference type="InterPro" id="IPR022357">
    <property type="entry name" value="MIP_CS"/>
</dbReference>
<proteinExistence type="inferred from homology"/>
<name>A0A8H5G708_9AGAR</name>
<evidence type="ECO:0000256" key="5">
    <source>
        <dbReference type="ARBA" id="ARBA00022737"/>
    </source>
</evidence>
<comment type="similarity">
    <text evidence="2 8">Belongs to the MIP/aquaporin (TC 1.A.8) family.</text>
</comment>
<dbReference type="PANTHER" id="PTHR43829:SF14">
    <property type="entry name" value="AQUAPORIN 3"/>
    <property type="match status" value="1"/>
</dbReference>
<evidence type="ECO:0000313" key="11">
    <source>
        <dbReference type="EMBL" id="KAF5359549.1"/>
    </source>
</evidence>
<dbReference type="GO" id="GO:0015250">
    <property type="term" value="F:water channel activity"/>
    <property type="evidence" value="ECO:0007669"/>
    <property type="project" value="TreeGrafter"/>
</dbReference>
<evidence type="ECO:0000313" key="12">
    <source>
        <dbReference type="Proteomes" id="UP000559027"/>
    </source>
</evidence>
<gene>
    <name evidence="11" type="ORF">D9756_003401</name>
</gene>
<evidence type="ECO:0000256" key="1">
    <source>
        <dbReference type="ARBA" id="ARBA00004141"/>
    </source>
</evidence>
<dbReference type="EMBL" id="JAACJO010000004">
    <property type="protein sequence ID" value="KAF5359549.1"/>
    <property type="molecule type" value="Genomic_DNA"/>
</dbReference>
<keyword evidence="7 10" id="KW-0472">Membrane</keyword>
<evidence type="ECO:0000256" key="4">
    <source>
        <dbReference type="ARBA" id="ARBA00022692"/>
    </source>
</evidence>
<dbReference type="SUPFAM" id="SSF81338">
    <property type="entry name" value="Aquaporin-like"/>
    <property type="match status" value="1"/>
</dbReference>
<dbReference type="GO" id="GO:0005886">
    <property type="term" value="C:plasma membrane"/>
    <property type="evidence" value="ECO:0007669"/>
    <property type="project" value="TreeGrafter"/>
</dbReference>
<evidence type="ECO:0000256" key="7">
    <source>
        <dbReference type="ARBA" id="ARBA00023136"/>
    </source>
</evidence>
<evidence type="ECO:0000256" key="2">
    <source>
        <dbReference type="ARBA" id="ARBA00006175"/>
    </source>
</evidence>
<accession>A0A8H5G708</accession>
<keyword evidence="3 8" id="KW-0813">Transport</keyword>
<dbReference type="Proteomes" id="UP000559027">
    <property type="component" value="Unassembled WGS sequence"/>
</dbReference>
<dbReference type="OrthoDB" id="3222at2759"/>
<dbReference type="InterPro" id="IPR050363">
    <property type="entry name" value="MIP/Aquaporin"/>
</dbReference>
<feature type="region of interest" description="Disordered" evidence="9">
    <location>
        <begin position="400"/>
        <end position="419"/>
    </location>
</feature>
<comment type="subcellular location">
    <subcellularLocation>
        <location evidence="1">Membrane</location>
        <topology evidence="1">Multi-pass membrane protein</topology>
    </subcellularLocation>
</comment>
<evidence type="ECO:0000256" key="8">
    <source>
        <dbReference type="RuleBase" id="RU000477"/>
    </source>
</evidence>
<dbReference type="Gene3D" id="1.20.1080.10">
    <property type="entry name" value="Glycerol uptake facilitator protein"/>
    <property type="match status" value="1"/>
</dbReference>
<feature type="transmembrane region" description="Helical" evidence="10">
    <location>
        <begin position="348"/>
        <end position="368"/>
    </location>
</feature>
<evidence type="ECO:0008006" key="13">
    <source>
        <dbReference type="Google" id="ProtNLM"/>
    </source>
</evidence>
<reference evidence="11 12" key="1">
    <citation type="journal article" date="2020" name="ISME J.">
        <title>Uncovering the hidden diversity of litter-decomposition mechanisms in mushroom-forming fungi.</title>
        <authorList>
            <person name="Floudas D."/>
            <person name="Bentzer J."/>
            <person name="Ahren D."/>
            <person name="Johansson T."/>
            <person name="Persson P."/>
            <person name="Tunlid A."/>
        </authorList>
    </citation>
    <scope>NUCLEOTIDE SEQUENCE [LARGE SCALE GENOMIC DNA]</scope>
    <source>
        <strain evidence="11 12">CBS 146.42</strain>
    </source>
</reference>
<dbReference type="InterPro" id="IPR000425">
    <property type="entry name" value="MIP"/>
</dbReference>
<dbReference type="PANTHER" id="PTHR43829">
    <property type="entry name" value="AQUAPORIN OR AQUAGLYCEROPORIN RELATED"/>
    <property type="match status" value="1"/>
</dbReference>
<sequence length="419" mass="45775">MWSKLWVLRTSVDERKSIRHRSILLDRPASIRKGVRGKVSKIKSLSHHPVQIREKAQEGNDWLRTATNLAFLQEAPLLSGIMASAVPTVYLRDIQKRSRILDGLELRRNRRQLSWLMELFAEMLGCFMFVYLEIIISRGVGCAINKVEAIVTGQPVLGSSLQAGLAVTFGIAFAVGVCGGTSAGHFNPSFTIAHCVFRGFPKVKALKYLVAQILGGYIACMFVYYQYRFLIERFEDILREGGTLEQTLFTSGGPAGMFAFYLPKGQSLGAAFLNEWVSSVFVGIVYWASIDPSNSIVTPVVSPFFSGLAYGVTIWGFGSAGAALNSARDIGSRLWVITIWGQAASGGRFAAISALTNIPAMLVAAMLYEFLLSDSGRVVTAEALEQIRVTSHHISENTSLVESTGGDRASMNDVKGNVI</sequence>
<dbReference type="GO" id="GO:0015254">
    <property type="term" value="F:glycerol channel activity"/>
    <property type="evidence" value="ECO:0007669"/>
    <property type="project" value="TreeGrafter"/>
</dbReference>
<keyword evidence="12" id="KW-1185">Reference proteome</keyword>
<keyword evidence="4 8" id="KW-0812">Transmembrane</keyword>
<feature type="transmembrane region" description="Helical" evidence="10">
    <location>
        <begin position="163"/>
        <end position="184"/>
    </location>
</feature>
<feature type="transmembrane region" description="Helical" evidence="10">
    <location>
        <begin position="270"/>
        <end position="288"/>
    </location>
</feature>
<comment type="caution">
    <text evidence="11">The sequence shown here is derived from an EMBL/GenBank/DDBJ whole genome shotgun (WGS) entry which is preliminary data.</text>
</comment>
<dbReference type="Pfam" id="PF00230">
    <property type="entry name" value="MIP"/>
    <property type="match status" value="1"/>
</dbReference>
<dbReference type="PROSITE" id="PS00221">
    <property type="entry name" value="MIP"/>
    <property type="match status" value="1"/>
</dbReference>
<dbReference type="AlphaFoldDB" id="A0A8H5G708"/>
<organism evidence="11 12">
    <name type="scientific">Leucocoprinus leucothites</name>
    <dbReference type="NCBI Taxonomy" id="201217"/>
    <lineage>
        <taxon>Eukaryota</taxon>
        <taxon>Fungi</taxon>
        <taxon>Dikarya</taxon>
        <taxon>Basidiomycota</taxon>
        <taxon>Agaricomycotina</taxon>
        <taxon>Agaricomycetes</taxon>
        <taxon>Agaricomycetidae</taxon>
        <taxon>Agaricales</taxon>
        <taxon>Agaricineae</taxon>
        <taxon>Agaricaceae</taxon>
        <taxon>Leucocoprinus</taxon>
    </lineage>
</organism>
<protein>
    <recommendedName>
        <fullName evidence="13">Aquaporin-like protein</fullName>
    </recommendedName>
</protein>
<evidence type="ECO:0000256" key="10">
    <source>
        <dbReference type="SAM" id="Phobius"/>
    </source>
</evidence>
<evidence type="ECO:0000256" key="3">
    <source>
        <dbReference type="ARBA" id="ARBA00022448"/>
    </source>
</evidence>
<evidence type="ECO:0000256" key="9">
    <source>
        <dbReference type="SAM" id="MobiDB-lite"/>
    </source>
</evidence>
<dbReference type="PRINTS" id="PR00783">
    <property type="entry name" value="MINTRINSICP"/>
</dbReference>
<keyword evidence="5" id="KW-0677">Repeat</keyword>